<dbReference type="Gene3D" id="3.30.70.270">
    <property type="match status" value="1"/>
</dbReference>
<evidence type="ECO:0000256" key="1">
    <source>
        <dbReference type="ARBA" id="ARBA00012528"/>
    </source>
</evidence>
<dbReference type="SMART" id="SM00267">
    <property type="entry name" value="GGDEF"/>
    <property type="match status" value="1"/>
</dbReference>
<dbReference type="NCBIfam" id="TIGR00254">
    <property type="entry name" value="GGDEF"/>
    <property type="match status" value="1"/>
</dbReference>
<dbReference type="PROSITE" id="PS50887">
    <property type="entry name" value="GGDEF"/>
    <property type="match status" value="1"/>
</dbReference>
<comment type="catalytic activity">
    <reaction evidence="2">
        <text>2 GTP = 3',3'-c-di-GMP + 2 diphosphate</text>
        <dbReference type="Rhea" id="RHEA:24898"/>
        <dbReference type="ChEBI" id="CHEBI:33019"/>
        <dbReference type="ChEBI" id="CHEBI:37565"/>
        <dbReference type="ChEBI" id="CHEBI:58805"/>
        <dbReference type="EC" id="2.7.7.65"/>
    </reaction>
</comment>
<dbReference type="SUPFAM" id="SSF55073">
    <property type="entry name" value="Nucleotide cyclase"/>
    <property type="match status" value="1"/>
</dbReference>
<comment type="caution">
    <text evidence="4">The sequence shown here is derived from an EMBL/GenBank/DDBJ whole genome shotgun (WGS) entry which is preliminary data.</text>
</comment>
<accession>A0A4R3VI50</accession>
<dbReference type="Pfam" id="PF00990">
    <property type="entry name" value="GGDEF"/>
    <property type="match status" value="1"/>
</dbReference>
<organism evidence="4 5">
    <name type="scientific">Paracandidimonas soli</name>
    <dbReference type="NCBI Taxonomy" id="1917182"/>
    <lineage>
        <taxon>Bacteria</taxon>
        <taxon>Pseudomonadati</taxon>
        <taxon>Pseudomonadota</taxon>
        <taxon>Betaproteobacteria</taxon>
        <taxon>Burkholderiales</taxon>
        <taxon>Alcaligenaceae</taxon>
        <taxon>Paracandidimonas</taxon>
    </lineage>
</organism>
<dbReference type="EMBL" id="SMBX01000001">
    <property type="protein sequence ID" value="TCV02615.1"/>
    <property type="molecule type" value="Genomic_DNA"/>
</dbReference>
<dbReference type="PANTHER" id="PTHR45138:SF9">
    <property type="entry name" value="DIGUANYLATE CYCLASE DGCM-RELATED"/>
    <property type="match status" value="1"/>
</dbReference>
<dbReference type="CDD" id="cd01949">
    <property type="entry name" value="GGDEF"/>
    <property type="match status" value="1"/>
</dbReference>
<dbReference type="Proteomes" id="UP000294692">
    <property type="component" value="Unassembled WGS sequence"/>
</dbReference>
<evidence type="ECO:0000313" key="4">
    <source>
        <dbReference type="EMBL" id="TCV02615.1"/>
    </source>
</evidence>
<dbReference type="RefSeq" id="WP_132472327.1">
    <property type="nucleotide sequence ID" value="NZ_JBHRVM010000001.1"/>
</dbReference>
<gene>
    <name evidence="4" type="ORF">EV686_10169</name>
</gene>
<reference evidence="4 5" key="1">
    <citation type="submission" date="2019-03" db="EMBL/GenBank/DDBJ databases">
        <title>Genomic Encyclopedia of Type Strains, Phase IV (KMG-IV): sequencing the most valuable type-strain genomes for metagenomic binning, comparative biology and taxonomic classification.</title>
        <authorList>
            <person name="Goeker M."/>
        </authorList>
    </citation>
    <scope>NUCLEOTIDE SEQUENCE [LARGE SCALE GENOMIC DNA]</scope>
    <source>
        <strain evidence="4 5">DSM 100048</strain>
    </source>
</reference>
<dbReference type="InterPro" id="IPR000160">
    <property type="entry name" value="GGDEF_dom"/>
</dbReference>
<dbReference type="GO" id="GO:0052621">
    <property type="term" value="F:diguanylate cyclase activity"/>
    <property type="evidence" value="ECO:0007669"/>
    <property type="project" value="UniProtKB-EC"/>
</dbReference>
<evidence type="ECO:0000259" key="3">
    <source>
        <dbReference type="PROSITE" id="PS50887"/>
    </source>
</evidence>
<dbReference type="InterPro" id="IPR050469">
    <property type="entry name" value="Diguanylate_Cyclase"/>
</dbReference>
<evidence type="ECO:0000313" key="5">
    <source>
        <dbReference type="Proteomes" id="UP000294692"/>
    </source>
</evidence>
<keyword evidence="5" id="KW-1185">Reference proteome</keyword>
<dbReference type="InterPro" id="IPR043128">
    <property type="entry name" value="Rev_trsase/Diguanyl_cyclase"/>
</dbReference>
<dbReference type="InterPro" id="IPR029787">
    <property type="entry name" value="Nucleotide_cyclase"/>
</dbReference>
<dbReference type="OrthoDB" id="9813903at2"/>
<proteinExistence type="predicted"/>
<dbReference type="EC" id="2.7.7.65" evidence="1"/>
<name>A0A4R3VI50_9BURK</name>
<evidence type="ECO:0000256" key="2">
    <source>
        <dbReference type="ARBA" id="ARBA00034247"/>
    </source>
</evidence>
<dbReference type="AlphaFoldDB" id="A0A4R3VI50"/>
<sequence length="325" mass="36686">MTDPLHSPTNTGSSTAPTPELLQQLGQRILSSDMALAIFSPEDTLYFASGEFCRLYGIQPGRQTFDSMVRHCFHTGVGPRFNTDDIDAWLADIHSLRRKTNRRLFEADFIDGRWMLISEFVQDDGWLVLSATDITPIKTEEQTLRRARDTAIIASETDHLTRLLNRGAIMARLDALIVNPTAANQPLLIALMDIDHFKSINDNFGHTIGDAVLQHFCDTMRATVRDSDWLGRVGGEEFLLVMRDTTEDQARKILLRMRDYLQQNPFQNQEAEIYYTFSAGIANWQAQQTLSDLYKAADRALYAAKLDGRNLIRLAKSENVVSSAA</sequence>
<dbReference type="FunFam" id="3.30.70.270:FF:000001">
    <property type="entry name" value="Diguanylate cyclase domain protein"/>
    <property type="match status" value="1"/>
</dbReference>
<protein>
    <recommendedName>
        <fullName evidence="1">diguanylate cyclase</fullName>
        <ecNumber evidence="1">2.7.7.65</ecNumber>
    </recommendedName>
</protein>
<feature type="domain" description="GGDEF" evidence="3">
    <location>
        <begin position="185"/>
        <end position="317"/>
    </location>
</feature>
<dbReference type="PANTHER" id="PTHR45138">
    <property type="entry name" value="REGULATORY COMPONENTS OF SENSORY TRANSDUCTION SYSTEM"/>
    <property type="match status" value="1"/>
</dbReference>